<dbReference type="AlphaFoldDB" id="A0A445DCJ7"/>
<keyword evidence="3" id="KW-1185">Reference proteome</keyword>
<accession>A0A445DCJ7</accession>
<gene>
    <name evidence="2" type="ORF">Ahy_A04g018010</name>
</gene>
<evidence type="ECO:0000256" key="1">
    <source>
        <dbReference type="SAM" id="Phobius"/>
    </source>
</evidence>
<protein>
    <submittedName>
        <fullName evidence="2">Uncharacterized protein</fullName>
    </submittedName>
</protein>
<name>A0A445DCJ7_ARAHY</name>
<comment type="caution">
    <text evidence="2">The sequence shown here is derived from an EMBL/GenBank/DDBJ whole genome shotgun (WGS) entry which is preliminary data.</text>
</comment>
<reference evidence="2 3" key="1">
    <citation type="submission" date="2019-01" db="EMBL/GenBank/DDBJ databases">
        <title>Sequencing of cultivated peanut Arachis hypogaea provides insights into genome evolution and oil improvement.</title>
        <authorList>
            <person name="Chen X."/>
        </authorList>
    </citation>
    <scope>NUCLEOTIDE SEQUENCE [LARGE SCALE GENOMIC DNA]</scope>
    <source>
        <strain evidence="3">cv. Fuhuasheng</strain>
        <tissue evidence="2">Leaves</tissue>
    </source>
</reference>
<sequence>MQQQHIGHHRHSYYEALNTFMLFLSEMLSMVIGTNDITHGFLFLGINGVLIHQLALVNSLAFEKRNLLSLGEAFDMSLPPIVHISMMFFIFPLNLVLLFPVYPGTQCVLLLLCILMPLYYVAELAHKAAGIAVELGSYKMPLIWFSTLGGLGMALICGSMVLLIVFLSWLYARRRGLQFQGIRMNADVIIGDLNA</sequence>
<feature type="transmembrane region" description="Helical" evidence="1">
    <location>
        <begin position="81"/>
        <end position="99"/>
    </location>
</feature>
<feature type="transmembrane region" description="Helical" evidence="1">
    <location>
        <begin position="106"/>
        <end position="122"/>
    </location>
</feature>
<keyword evidence="1" id="KW-0812">Transmembrane</keyword>
<evidence type="ECO:0000313" key="2">
    <source>
        <dbReference type="EMBL" id="RYR60919.1"/>
    </source>
</evidence>
<feature type="transmembrane region" description="Helical" evidence="1">
    <location>
        <begin position="142"/>
        <end position="172"/>
    </location>
</feature>
<evidence type="ECO:0000313" key="3">
    <source>
        <dbReference type="Proteomes" id="UP000289738"/>
    </source>
</evidence>
<keyword evidence="1" id="KW-1133">Transmembrane helix</keyword>
<proteinExistence type="predicted"/>
<dbReference type="EMBL" id="SDMP01000004">
    <property type="protein sequence ID" value="RYR60919.1"/>
    <property type="molecule type" value="Genomic_DNA"/>
</dbReference>
<keyword evidence="1" id="KW-0472">Membrane</keyword>
<dbReference type="Proteomes" id="UP000289738">
    <property type="component" value="Chromosome A04"/>
</dbReference>
<organism evidence="2 3">
    <name type="scientific">Arachis hypogaea</name>
    <name type="common">Peanut</name>
    <dbReference type="NCBI Taxonomy" id="3818"/>
    <lineage>
        <taxon>Eukaryota</taxon>
        <taxon>Viridiplantae</taxon>
        <taxon>Streptophyta</taxon>
        <taxon>Embryophyta</taxon>
        <taxon>Tracheophyta</taxon>
        <taxon>Spermatophyta</taxon>
        <taxon>Magnoliopsida</taxon>
        <taxon>eudicotyledons</taxon>
        <taxon>Gunneridae</taxon>
        <taxon>Pentapetalae</taxon>
        <taxon>rosids</taxon>
        <taxon>fabids</taxon>
        <taxon>Fabales</taxon>
        <taxon>Fabaceae</taxon>
        <taxon>Papilionoideae</taxon>
        <taxon>50 kb inversion clade</taxon>
        <taxon>dalbergioids sensu lato</taxon>
        <taxon>Dalbergieae</taxon>
        <taxon>Pterocarpus clade</taxon>
        <taxon>Arachis</taxon>
    </lineage>
</organism>
<feature type="transmembrane region" description="Helical" evidence="1">
    <location>
        <begin position="40"/>
        <end position="61"/>
    </location>
</feature>